<dbReference type="Proteomes" id="UP001208689">
    <property type="component" value="Chromosome"/>
</dbReference>
<dbReference type="Gene3D" id="1.20.1270.60">
    <property type="entry name" value="Arfaptin homology (AH) domain/BAR domain"/>
    <property type="match status" value="1"/>
</dbReference>
<name>A0ABY6HSZ6_9ARCH</name>
<reference evidence="1" key="1">
    <citation type="submission" date="2022-09" db="EMBL/GenBank/DDBJ databases">
        <title>Actin cytoskeleton and complex cell architecture in an #Asgard archaeon.</title>
        <authorList>
            <person name="Ponce Toledo R.I."/>
            <person name="Schleper C."/>
            <person name="Rodrigues Oliveira T."/>
            <person name="Wollweber F."/>
            <person name="Xu J."/>
            <person name="Rittmann S."/>
            <person name="Klingl A."/>
            <person name="Pilhofer M."/>
        </authorList>
    </citation>
    <scope>NUCLEOTIDE SEQUENCE</scope>
    <source>
        <strain evidence="1">B-35</strain>
    </source>
</reference>
<dbReference type="InterPro" id="IPR027267">
    <property type="entry name" value="AH/BAR_dom_sf"/>
</dbReference>
<keyword evidence="2" id="KW-1185">Reference proteome</keyword>
<evidence type="ECO:0000313" key="2">
    <source>
        <dbReference type="Proteomes" id="UP001208689"/>
    </source>
</evidence>
<protein>
    <submittedName>
        <fullName evidence="1">Uncharacterized protein</fullName>
    </submittedName>
</protein>
<dbReference type="SUPFAM" id="SSF58104">
    <property type="entry name" value="Methyl-accepting chemotaxis protein (MCP) signaling domain"/>
    <property type="match status" value="1"/>
</dbReference>
<evidence type="ECO:0000313" key="1">
    <source>
        <dbReference type="EMBL" id="UYP46633.1"/>
    </source>
</evidence>
<accession>A0ABY6HSZ6</accession>
<organism evidence="1 2">
    <name type="scientific">Candidatus Lokiarchaeum ossiferum</name>
    <dbReference type="NCBI Taxonomy" id="2951803"/>
    <lineage>
        <taxon>Archaea</taxon>
        <taxon>Promethearchaeati</taxon>
        <taxon>Promethearchaeota</taxon>
        <taxon>Promethearchaeia</taxon>
        <taxon>Promethearchaeales</taxon>
        <taxon>Promethearchaeaceae</taxon>
        <taxon>Candidatus Lokiarchaeum</taxon>
    </lineage>
</organism>
<proteinExistence type="predicted"/>
<gene>
    <name evidence="1" type="ORF">NEF87_002918</name>
</gene>
<dbReference type="EMBL" id="CP104013">
    <property type="protein sequence ID" value="UYP46633.1"/>
    <property type="molecule type" value="Genomic_DNA"/>
</dbReference>
<sequence length="211" mass="25010">MGIKEDLPMDEEINDIQLTKKLTNSLFSLESNEENVMKGIKDLANRMKKSNHEMTNYLSLQNETVRLYIQLVNRKSDIINNQDLMKIKEHVKRMEKTVSVQHEIYNSFQEMGDSYKEYHKTLKDLAKSFEKLNKKQKDWHDSAAELSKAQGSQMTSGQKLDKLEKAVNKQKREVMKYYDDRKHRDGFVQHAMVRINQAWIKLKNVIKTQEW</sequence>